<keyword evidence="4" id="KW-1185">Reference proteome</keyword>
<dbReference type="Proteomes" id="UP000193642">
    <property type="component" value="Unassembled WGS sequence"/>
</dbReference>
<keyword evidence="1" id="KW-0479">Metal-binding</keyword>
<name>A0A1Y2BZ50_9FUNG</name>
<dbReference type="InterPro" id="IPR000571">
    <property type="entry name" value="Znf_CCCH"/>
</dbReference>
<evidence type="ECO:0000313" key="3">
    <source>
        <dbReference type="EMBL" id="ORY39954.1"/>
    </source>
</evidence>
<evidence type="ECO:0000313" key="4">
    <source>
        <dbReference type="Proteomes" id="UP000193642"/>
    </source>
</evidence>
<sequence>MADDFIVAGDPRLTNKKARDCSYAFGKGQKLEFGNDGGSSVGEVKGARSEQSALIQDTKSVKDEKTVTQGQKRENIEMGRVRCHQWEEFGCTRGSKCMYKHIAGFGRHAPLCKFHKSCTLARCQFTHSK</sequence>
<keyword evidence="1" id="KW-0862">Zinc</keyword>
<dbReference type="PROSITE" id="PS50103">
    <property type="entry name" value="ZF_C3H1"/>
    <property type="match status" value="1"/>
</dbReference>
<feature type="domain" description="C3H1-type" evidence="2">
    <location>
        <begin position="77"/>
        <end position="104"/>
    </location>
</feature>
<proteinExistence type="predicted"/>
<gene>
    <name evidence="3" type="ORF">BCR33DRAFT_379272</name>
</gene>
<evidence type="ECO:0000256" key="1">
    <source>
        <dbReference type="PROSITE-ProRule" id="PRU00723"/>
    </source>
</evidence>
<feature type="zinc finger region" description="C3H1-type" evidence="1">
    <location>
        <begin position="77"/>
        <end position="104"/>
    </location>
</feature>
<accession>A0A1Y2BZ50</accession>
<organism evidence="3 4">
    <name type="scientific">Rhizoclosmatium globosum</name>
    <dbReference type="NCBI Taxonomy" id="329046"/>
    <lineage>
        <taxon>Eukaryota</taxon>
        <taxon>Fungi</taxon>
        <taxon>Fungi incertae sedis</taxon>
        <taxon>Chytridiomycota</taxon>
        <taxon>Chytridiomycota incertae sedis</taxon>
        <taxon>Chytridiomycetes</taxon>
        <taxon>Chytridiales</taxon>
        <taxon>Chytriomycetaceae</taxon>
        <taxon>Rhizoclosmatium</taxon>
    </lineage>
</organism>
<dbReference type="AlphaFoldDB" id="A0A1Y2BZ50"/>
<comment type="caution">
    <text evidence="3">The sequence shown here is derived from an EMBL/GenBank/DDBJ whole genome shotgun (WGS) entry which is preliminary data.</text>
</comment>
<keyword evidence="1" id="KW-0863">Zinc-finger</keyword>
<evidence type="ECO:0000259" key="2">
    <source>
        <dbReference type="PROSITE" id="PS50103"/>
    </source>
</evidence>
<dbReference type="EMBL" id="MCGO01000037">
    <property type="protein sequence ID" value="ORY39954.1"/>
    <property type="molecule type" value="Genomic_DNA"/>
</dbReference>
<reference evidence="3 4" key="1">
    <citation type="submission" date="2016-07" db="EMBL/GenBank/DDBJ databases">
        <title>Pervasive Adenine N6-methylation of Active Genes in Fungi.</title>
        <authorList>
            <consortium name="DOE Joint Genome Institute"/>
            <person name="Mondo S.J."/>
            <person name="Dannebaum R.O."/>
            <person name="Kuo R.C."/>
            <person name="Labutti K."/>
            <person name="Haridas S."/>
            <person name="Kuo A."/>
            <person name="Salamov A."/>
            <person name="Ahrendt S.R."/>
            <person name="Lipzen A."/>
            <person name="Sullivan W."/>
            <person name="Andreopoulos W.B."/>
            <person name="Clum A."/>
            <person name="Lindquist E."/>
            <person name="Daum C."/>
            <person name="Ramamoorthy G.K."/>
            <person name="Gryganskyi A."/>
            <person name="Culley D."/>
            <person name="Magnuson J.K."/>
            <person name="James T.Y."/>
            <person name="O'Malley M.A."/>
            <person name="Stajich J.E."/>
            <person name="Spatafora J.W."/>
            <person name="Visel A."/>
            <person name="Grigoriev I.V."/>
        </authorList>
    </citation>
    <scope>NUCLEOTIDE SEQUENCE [LARGE SCALE GENOMIC DNA]</scope>
    <source>
        <strain evidence="3 4">JEL800</strain>
    </source>
</reference>
<protein>
    <recommendedName>
        <fullName evidence="2">C3H1-type domain-containing protein</fullName>
    </recommendedName>
</protein>
<dbReference type="GO" id="GO:0008270">
    <property type="term" value="F:zinc ion binding"/>
    <property type="evidence" value="ECO:0007669"/>
    <property type="project" value="UniProtKB-KW"/>
</dbReference>